<keyword evidence="2" id="KW-1185">Reference proteome</keyword>
<sequence>MAMNRGFYTNQIRARMDDALTGRRHHELTEDMHPPWSLQSMKNAPFPVIRVAGIGRVTGQDGSVRENNGVDEPREFDAAQVEIEDAGAWNALEQVILQWARDEMRLTGRVLEIRLQKLCLYTSDSSELSLSGDRRNCTSATIVVLLPASAARRGSWQLWHDTRQKHYTVPCSEDTEVITWRVDVSSKLKPVTEGRRVALWYDVVHAERDPLAGLGVDRMLNAVRGVMHDWREASESNRGPGKLVYLLQDRLKSAPQGIASLCGMDAHKVSLICR</sequence>
<evidence type="ECO:0000313" key="1">
    <source>
        <dbReference type="EMBL" id="EPQ57757.1"/>
    </source>
</evidence>
<dbReference type="EMBL" id="KB469298">
    <property type="protein sequence ID" value="EPQ57757.1"/>
    <property type="molecule type" value="Genomic_DNA"/>
</dbReference>
<dbReference type="KEGG" id="gtr:GLOTRDRAFT_109884"/>
<proteinExistence type="predicted"/>
<name>S7QEC4_GLOTA</name>
<reference evidence="1 2" key="1">
    <citation type="journal article" date="2012" name="Science">
        <title>The Paleozoic origin of enzymatic lignin decomposition reconstructed from 31 fungal genomes.</title>
        <authorList>
            <person name="Floudas D."/>
            <person name="Binder M."/>
            <person name="Riley R."/>
            <person name="Barry K."/>
            <person name="Blanchette R.A."/>
            <person name="Henrissat B."/>
            <person name="Martinez A.T."/>
            <person name="Otillar R."/>
            <person name="Spatafora J.W."/>
            <person name="Yadav J.S."/>
            <person name="Aerts A."/>
            <person name="Benoit I."/>
            <person name="Boyd A."/>
            <person name="Carlson A."/>
            <person name="Copeland A."/>
            <person name="Coutinho P.M."/>
            <person name="de Vries R.P."/>
            <person name="Ferreira P."/>
            <person name="Findley K."/>
            <person name="Foster B."/>
            <person name="Gaskell J."/>
            <person name="Glotzer D."/>
            <person name="Gorecki P."/>
            <person name="Heitman J."/>
            <person name="Hesse C."/>
            <person name="Hori C."/>
            <person name="Igarashi K."/>
            <person name="Jurgens J.A."/>
            <person name="Kallen N."/>
            <person name="Kersten P."/>
            <person name="Kohler A."/>
            <person name="Kuees U."/>
            <person name="Kumar T.K.A."/>
            <person name="Kuo A."/>
            <person name="LaButti K."/>
            <person name="Larrondo L.F."/>
            <person name="Lindquist E."/>
            <person name="Ling A."/>
            <person name="Lombard V."/>
            <person name="Lucas S."/>
            <person name="Lundell T."/>
            <person name="Martin R."/>
            <person name="McLaughlin D.J."/>
            <person name="Morgenstern I."/>
            <person name="Morin E."/>
            <person name="Murat C."/>
            <person name="Nagy L.G."/>
            <person name="Nolan M."/>
            <person name="Ohm R.A."/>
            <person name="Patyshakuliyeva A."/>
            <person name="Rokas A."/>
            <person name="Ruiz-Duenas F.J."/>
            <person name="Sabat G."/>
            <person name="Salamov A."/>
            <person name="Samejima M."/>
            <person name="Schmutz J."/>
            <person name="Slot J.C."/>
            <person name="St John F."/>
            <person name="Stenlid J."/>
            <person name="Sun H."/>
            <person name="Sun S."/>
            <person name="Syed K."/>
            <person name="Tsang A."/>
            <person name="Wiebenga A."/>
            <person name="Young D."/>
            <person name="Pisabarro A."/>
            <person name="Eastwood D.C."/>
            <person name="Martin F."/>
            <person name="Cullen D."/>
            <person name="Grigoriev I.V."/>
            <person name="Hibbett D.S."/>
        </authorList>
    </citation>
    <scope>NUCLEOTIDE SEQUENCE [LARGE SCALE GENOMIC DNA]</scope>
    <source>
        <strain evidence="1 2">ATCC 11539</strain>
    </source>
</reference>
<feature type="non-terminal residue" evidence="1">
    <location>
        <position position="274"/>
    </location>
</feature>
<protein>
    <submittedName>
        <fullName evidence="1">Uncharacterized protein</fullName>
    </submittedName>
</protein>
<dbReference type="HOGENOM" id="CLU_1017613_0_0_1"/>
<evidence type="ECO:0000313" key="2">
    <source>
        <dbReference type="Proteomes" id="UP000030669"/>
    </source>
</evidence>
<dbReference type="GeneID" id="19299112"/>
<organism evidence="1 2">
    <name type="scientific">Gloeophyllum trabeum (strain ATCC 11539 / FP-39264 / Madison 617)</name>
    <name type="common">Brown rot fungus</name>
    <dbReference type="NCBI Taxonomy" id="670483"/>
    <lineage>
        <taxon>Eukaryota</taxon>
        <taxon>Fungi</taxon>
        <taxon>Dikarya</taxon>
        <taxon>Basidiomycota</taxon>
        <taxon>Agaricomycotina</taxon>
        <taxon>Agaricomycetes</taxon>
        <taxon>Gloeophyllales</taxon>
        <taxon>Gloeophyllaceae</taxon>
        <taxon>Gloeophyllum</taxon>
    </lineage>
</organism>
<dbReference type="Proteomes" id="UP000030669">
    <property type="component" value="Unassembled WGS sequence"/>
</dbReference>
<accession>S7QEC4</accession>
<gene>
    <name evidence="1" type="ORF">GLOTRDRAFT_109884</name>
</gene>
<dbReference type="AlphaFoldDB" id="S7QEC4"/>
<dbReference type="RefSeq" id="XP_007863117.1">
    <property type="nucleotide sequence ID" value="XM_007864926.1"/>
</dbReference>